<dbReference type="AlphaFoldDB" id="A0A2U9BEQ2"/>
<sequence length="103" mass="12074">MSRPADTEQYTANNCPIWVTGPWRKFSPTYVYIPDKSMESPFQHVTVPQTHVMSSGTRGLWEWLPVPQGECTDTTQYCSVVKRLQLCYLDMYKQMLWLMFTGR</sequence>
<name>A0A2U9BEQ2_SCOMX</name>
<proteinExistence type="predicted"/>
<dbReference type="EMBL" id="CP026247">
    <property type="protein sequence ID" value="AWP02162.1"/>
    <property type="molecule type" value="Genomic_DNA"/>
</dbReference>
<evidence type="ECO:0000313" key="1">
    <source>
        <dbReference type="EMBL" id="AWP02162.1"/>
    </source>
</evidence>
<accession>A0A2U9BEQ2</accession>
<organism evidence="1 2">
    <name type="scientific">Scophthalmus maximus</name>
    <name type="common">Turbot</name>
    <name type="synonym">Psetta maxima</name>
    <dbReference type="NCBI Taxonomy" id="52904"/>
    <lineage>
        <taxon>Eukaryota</taxon>
        <taxon>Metazoa</taxon>
        <taxon>Chordata</taxon>
        <taxon>Craniata</taxon>
        <taxon>Vertebrata</taxon>
        <taxon>Euteleostomi</taxon>
        <taxon>Actinopterygii</taxon>
        <taxon>Neopterygii</taxon>
        <taxon>Teleostei</taxon>
        <taxon>Neoteleostei</taxon>
        <taxon>Acanthomorphata</taxon>
        <taxon>Carangaria</taxon>
        <taxon>Pleuronectiformes</taxon>
        <taxon>Pleuronectoidei</taxon>
        <taxon>Scophthalmidae</taxon>
        <taxon>Scophthalmus</taxon>
    </lineage>
</organism>
<reference evidence="1 2" key="1">
    <citation type="submission" date="2017-12" db="EMBL/GenBank/DDBJ databases">
        <title>Integrating genomic resources of turbot (Scophthalmus maximus) in depth evaluation of genetic and physical mapping variation across individuals.</title>
        <authorList>
            <person name="Martinez P."/>
        </authorList>
    </citation>
    <scope>NUCLEOTIDE SEQUENCE [LARGE SCALE GENOMIC DNA]</scope>
</reference>
<protein>
    <submittedName>
        <fullName evidence="1">Putative ADAMTS-like protein 1</fullName>
    </submittedName>
</protein>
<dbReference type="Proteomes" id="UP000246464">
    <property type="component" value="Chromosome 5"/>
</dbReference>
<keyword evidence="2" id="KW-1185">Reference proteome</keyword>
<gene>
    <name evidence="1" type="ORF">SMAX5B_021215</name>
</gene>
<evidence type="ECO:0000313" key="2">
    <source>
        <dbReference type="Proteomes" id="UP000246464"/>
    </source>
</evidence>